<comment type="caution">
    <text evidence="1">The sequence shown here is derived from an EMBL/GenBank/DDBJ whole genome shotgun (WGS) entry which is preliminary data.</text>
</comment>
<sequence>MIQQPFAQHATEILKNDESVIGLAVGGSWLSNEIDEFSDLDLILITREKVSADKSKMLQYANRLGEMISAFTGEHVGEPRLLICLYDNPLLHVDIKFLTLDEFASRVENPILLIDRDCQLQKILDQTEAKFPYPDYQWIEDRFWTWMHYALLKIGRGEYLEALDFFGFLRMVVFGPLLHIKNNNLPRGVRKVETQLPAEDFNRLKSTIAEYNKASLITSLENAIALYKNLRVNLYAENIKQNEKAESVVIQYLAKIKDSRLE</sequence>
<organism evidence="1 2">
    <name type="scientific">Pedobacter psychrodurus</name>
    <dbReference type="NCBI Taxonomy" id="2530456"/>
    <lineage>
        <taxon>Bacteria</taxon>
        <taxon>Pseudomonadati</taxon>
        <taxon>Bacteroidota</taxon>
        <taxon>Sphingobacteriia</taxon>
        <taxon>Sphingobacteriales</taxon>
        <taxon>Sphingobacteriaceae</taxon>
        <taxon>Pedobacter</taxon>
    </lineage>
</organism>
<dbReference type="Gene3D" id="1.20.120.330">
    <property type="entry name" value="Nucleotidyltransferases domain 2"/>
    <property type="match status" value="1"/>
</dbReference>
<dbReference type="InterPro" id="IPR043519">
    <property type="entry name" value="NT_sf"/>
</dbReference>
<keyword evidence="2" id="KW-1185">Reference proteome</keyword>
<keyword evidence="1" id="KW-0808">Transferase</keyword>
<accession>A0A4R0PQ20</accession>
<dbReference type="SUPFAM" id="SSF81301">
    <property type="entry name" value="Nucleotidyltransferase"/>
    <property type="match status" value="1"/>
</dbReference>
<dbReference type="AlphaFoldDB" id="A0A4R0PQ20"/>
<gene>
    <name evidence="1" type="ORF">EZ456_21625</name>
</gene>
<protein>
    <submittedName>
        <fullName evidence="1">Nucleotidyltransferase domain-containing protein</fullName>
    </submittedName>
</protein>
<dbReference type="Proteomes" id="UP000293925">
    <property type="component" value="Unassembled WGS sequence"/>
</dbReference>
<evidence type="ECO:0000313" key="1">
    <source>
        <dbReference type="EMBL" id="TCD18347.1"/>
    </source>
</evidence>
<reference evidence="1 2" key="1">
    <citation type="submission" date="2019-02" db="EMBL/GenBank/DDBJ databases">
        <title>Pedobacter sp. RP-3-21 sp. nov., isolated from Arctic soil.</title>
        <authorList>
            <person name="Dahal R.H."/>
        </authorList>
    </citation>
    <scope>NUCLEOTIDE SEQUENCE [LARGE SCALE GENOMIC DNA]</scope>
    <source>
        <strain evidence="1 2">RP-3-21</strain>
    </source>
</reference>
<evidence type="ECO:0000313" key="2">
    <source>
        <dbReference type="Proteomes" id="UP000293925"/>
    </source>
</evidence>
<dbReference type="Gene3D" id="3.30.460.10">
    <property type="entry name" value="Beta Polymerase, domain 2"/>
    <property type="match status" value="1"/>
</dbReference>
<proteinExistence type="predicted"/>
<dbReference type="OrthoDB" id="7375008at2"/>
<dbReference type="EMBL" id="SJSO01000025">
    <property type="protein sequence ID" value="TCD18347.1"/>
    <property type="molecule type" value="Genomic_DNA"/>
</dbReference>
<name>A0A4R0PQ20_9SPHI</name>
<dbReference type="GO" id="GO:0016740">
    <property type="term" value="F:transferase activity"/>
    <property type="evidence" value="ECO:0007669"/>
    <property type="project" value="UniProtKB-KW"/>
</dbReference>